<keyword evidence="4" id="KW-0677">Repeat</keyword>
<keyword evidence="10" id="KW-1185">Reference proteome</keyword>
<sequence>DQGESGDPAPPPLQHLRPRGFQGDKGLKGPKGIKGHAGSIGLPGLDGIIGAKGERGPAGLSGSPGPQGPKGINGYPGRNGLKGFSGSRGQPGEAGQRGPPGAPAPSRGYYYTRHSQTVDIPNCPRGTTPMWTGYSLLYIMGNERAHGQDLGGPGSCLRRFSTMPFMFCNINNVCNLASRNDYSYWLSTTEPMPMMMTPIVGRDIQRYISRCVVCESSTQVIAVHSQTMEIPECPGGWDGLWIGYSFFMNTDAGAEGSGQALWSPGSCLEDFRPNPFIECQGHGRCNYYTTAYSFWLATVERNADFKVPESQTLKAGDLRSRISRCKVCIRKVTGQGTEDNGIFLPPSS</sequence>
<dbReference type="RefSeq" id="XP_013772099.1">
    <property type="nucleotide sequence ID" value="XM_013916645.2"/>
</dbReference>
<dbReference type="Gene3D" id="2.170.240.10">
    <property type="entry name" value="Collagen IV, non-collagenous"/>
    <property type="match status" value="1"/>
</dbReference>
<dbReference type="InterPro" id="IPR008160">
    <property type="entry name" value="Collagen"/>
</dbReference>
<dbReference type="Proteomes" id="UP000694941">
    <property type="component" value="Unplaced"/>
</dbReference>
<keyword evidence="3" id="KW-0272">Extracellular matrix</keyword>
<keyword evidence="5" id="KW-0084">Basement membrane</keyword>
<accession>A0ABM1B080</accession>
<evidence type="ECO:0000313" key="10">
    <source>
        <dbReference type="Proteomes" id="UP000694941"/>
    </source>
</evidence>
<dbReference type="SUPFAM" id="SSF56436">
    <property type="entry name" value="C-type lectin-like"/>
    <property type="match status" value="2"/>
</dbReference>
<comment type="subcellular location">
    <subcellularLocation>
        <location evidence="1">Secreted</location>
        <location evidence="1">Extracellular space</location>
        <location evidence="1">Extracellular matrix</location>
        <location evidence="1">Basement membrane</location>
    </subcellularLocation>
</comment>
<evidence type="ECO:0000256" key="2">
    <source>
        <dbReference type="ARBA" id="ARBA00022525"/>
    </source>
</evidence>
<proteinExistence type="predicted"/>
<feature type="domain" description="Collagen IV NC1" evidence="9">
    <location>
        <begin position="108"/>
        <end position="332"/>
    </location>
</feature>
<dbReference type="InterPro" id="IPR036954">
    <property type="entry name" value="Collagen_IV_NC_sf"/>
</dbReference>
<keyword evidence="7" id="KW-1015">Disulfide bond</keyword>
<evidence type="ECO:0000256" key="3">
    <source>
        <dbReference type="ARBA" id="ARBA00022530"/>
    </source>
</evidence>
<evidence type="ECO:0000313" key="11">
    <source>
        <dbReference type="RefSeq" id="XP_013772099.1"/>
    </source>
</evidence>
<evidence type="ECO:0000256" key="1">
    <source>
        <dbReference type="ARBA" id="ARBA00004302"/>
    </source>
</evidence>
<dbReference type="SMART" id="SM00111">
    <property type="entry name" value="C4"/>
    <property type="match status" value="2"/>
</dbReference>
<dbReference type="PANTHER" id="PTHR14619:SF7">
    <property type="match status" value="1"/>
</dbReference>
<dbReference type="Pfam" id="PF01391">
    <property type="entry name" value="Collagen"/>
    <property type="match status" value="1"/>
</dbReference>
<evidence type="ECO:0000256" key="7">
    <source>
        <dbReference type="ARBA" id="ARBA00023157"/>
    </source>
</evidence>
<dbReference type="Pfam" id="PF01413">
    <property type="entry name" value="C4"/>
    <property type="match status" value="2"/>
</dbReference>
<evidence type="ECO:0000256" key="8">
    <source>
        <dbReference type="SAM" id="MobiDB-lite"/>
    </source>
</evidence>
<dbReference type="PROSITE" id="PS51403">
    <property type="entry name" value="NC1_IV"/>
    <property type="match status" value="1"/>
</dbReference>
<dbReference type="InterPro" id="IPR019326">
    <property type="entry name" value="NDNF"/>
</dbReference>
<name>A0ABM1B080_LIMPO</name>
<organism evidence="10 11">
    <name type="scientific">Limulus polyphemus</name>
    <name type="common">Atlantic horseshoe crab</name>
    <dbReference type="NCBI Taxonomy" id="6850"/>
    <lineage>
        <taxon>Eukaryota</taxon>
        <taxon>Metazoa</taxon>
        <taxon>Ecdysozoa</taxon>
        <taxon>Arthropoda</taxon>
        <taxon>Chelicerata</taxon>
        <taxon>Merostomata</taxon>
        <taxon>Xiphosura</taxon>
        <taxon>Limulidae</taxon>
        <taxon>Limulus</taxon>
    </lineage>
</organism>
<feature type="non-terminal residue" evidence="11">
    <location>
        <position position="1"/>
    </location>
</feature>
<dbReference type="InterPro" id="IPR001442">
    <property type="entry name" value="Collagen_IV_NC"/>
</dbReference>
<dbReference type="PANTHER" id="PTHR14619">
    <property type="entry name" value="NEURON-DERIVED NEUROTROPHIC FACTOR"/>
    <property type="match status" value="1"/>
</dbReference>
<feature type="compositionally biased region" description="Low complexity" evidence="8">
    <location>
        <begin position="88"/>
        <end position="108"/>
    </location>
</feature>
<evidence type="ECO:0000259" key="9">
    <source>
        <dbReference type="PROSITE" id="PS51403"/>
    </source>
</evidence>
<gene>
    <name evidence="11" type="primary">LOC106457252</name>
</gene>
<evidence type="ECO:0000256" key="6">
    <source>
        <dbReference type="ARBA" id="ARBA00023119"/>
    </source>
</evidence>
<keyword evidence="2" id="KW-0964">Secreted</keyword>
<feature type="region of interest" description="Disordered" evidence="8">
    <location>
        <begin position="1"/>
        <end position="109"/>
    </location>
</feature>
<keyword evidence="6" id="KW-0176">Collagen</keyword>
<reference evidence="11" key="1">
    <citation type="submission" date="2025-08" db="UniProtKB">
        <authorList>
            <consortium name="RefSeq"/>
        </authorList>
    </citation>
    <scope>IDENTIFICATION</scope>
    <source>
        <tissue evidence="11">Muscle</tissue>
    </source>
</reference>
<dbReference type="GeneID" id="106457252"/>
<evidence type="ECO:0000256" key="5">
    <source>
        <dbReference type="ARBA" id="ARBA00022869"/>
    </source>
</evidence>
<dbReference type="InterPro" id="IPR016187">
    <property type="entry name" value="CTDL_fold"/>
</dbReference>
<evidence type="ECO:0000256" key="4">
    <source>
        <dbReference type="ARBA" id="ARBA00022737"/>
    </source>
</evidence>
<protein>
    <submittedName>
        <fullName evidence="11">Collagen alpha-1(IV) chain-like</fullName>
    </submittedName>
</protein>